<dbReference type="SUPFAM" id="SSF54160">
    <property type="entry name" value="Chromo domain-like"/>
    <property type="match status" value="1"/>
</dbReference>
<dbReference type="Pfam" id="PF00665">
    <property type="entry name" value="rve"/>
    <property type="match status" value="1"/>
</dbReference>
<feature type="domain" description="Chromo" evidence="1">
    <location>
        <begin position="318"/>
        <end position="349"/>
    </location>
</feature>
<evidence type="ECO:0008006" key="5">
    <source>
        <dbReference type="Google" id="ProtNLM"/>
    </source>
</evidence>
<name>A0A9Q1CT89_HOLLE</name>
<dbReference type="PROSITE" id="PS50994">
    <property type="entry name" value="INTEGRASE"/>
    <property type="match status" value="1"/>
</dbReference>
<proteinExistence type="predicted"/>
<feature type="domain" description="Integrase catalytic" evidence="2">
    <location>
        <begin position="52"/>
        <end position="225"/>
    </location>
</feature>
<dbReference type="Gene3D" id="2.40.50.40">
    <property type="match status" value="1"/>
</dbReference>
<keyword evidence="4" id="KW-1185">Reference proteome</keyword>
<dbReference type="PROSITE" id="PS50013">
    <property type="entry name" value="CHROMO_2"/>
    <property type="match status" value="1"/>
</dbReference>
<dbReference type="SUPFAM" id="SSF53098">
    <property type="entry name" value="Ribonuclease H-like"/>
    <property type="match status" value="1"/>
</dbReference>
<dbReference type="GO" id="GO:0003676">
    <property type="term" value="F:nucleic acid binding"/>
    <property type="evidence" value="ECO:0007669"/>
    <property type="project" value="InterPro"/>
</dbReference>
<reference evidence="3" key="1">
    <citation type="submission" date="2021-10" db="EMBL/GenBank/DDBJ databases">
        <title>Tropical sea cucumber genome reveals ecological adaptation and Cuvierian tubules defense mechanism.</title>
        <authorList>
            <person name="Chen T."/>
        </authorList>
    </citation>
    <scope>NUCLEOTIDE SEQUENCE</scope>
    <source>
        <strain evidence="3">Nanhai2018</strain>
        <tissue evidence="3">Muscle</tissue>
    </source>
</reference>
<gene>
    <name evidence="3" type="ORF">HOLleu_03265</name>
</gene>
<dbReference type="PANTHER" id="PTHR46585:SF1">
    <property type="entry name" value="CHROMO DOMAIN-CONTAINING PROTEIN"/>
    <property type="match status" value="1"/>
</dbReference>
<dbReference type="InterPro" id="IPR036397">
    <property type="entry name" value="RNaseH_sf"/>
</dbReference>
<dbReference type="InterPro" id="IPR001584">
    <property type="entry name" value="Integrase_cat-core"/>
</dbReference>
<organism evidence="3 4">
    <name type="scientific">Holothuria leucospilota</name>
    <name type="common">Black long sea cucumber</name>
    <name type="synonym">Mertensiothuria leucospilota</name>
    <dbReference type="NCBI Taxonomy" id="206669"/>
    <lineage>
        <taxon>Eukaryota</taxon>
        <taxon>Metazoa</taxon>
        <taxon>Echinodermata</taxon>
        <taxon>Eleutherozoa</taxon>
        <taxon>Echinozoa</taxon>
        <taxon>Holothuroidea</taxon>
        <taxon>Aspidochirotacea</taxon>
        <taxon>Aspidochirotida</taxon>
        <taxon>Holothuriidae</taxon>
        <taxon>Holothuria</taxon>
    </lineage>
</organism>
<evidence type="ECO:0000259" key="2">
    <source>
        <dbReference type="PROSITE" id="PS50994"/>
    </source>
</evidence>
<protein>
    <recommendedName>
        <fullName evidence="5">Integrase catalytic domain-containing protein</fullName>
    </recommendedName>
</protein>
<dbReference type="GO" id="GO:0015074">
    <property type="term" value="P:DNA integration"/>
    <property type="evidence" value="ECO:0007669"/>
    <property type="project" value="InterPro"/>
</dbReference>
<dbReference type="EMBL" id="JAIZAY010000001">
    <property type="protein sequence ID" value="KAJ8050169.1"/>
    <property type="molecule type" value="Genomic_DNA"/>
</dbReference>
<dbReference type="AlphaFoldDB" id="A0A9Q1CT89"/>
<dbReference type="InterPro" id="IPR016197">
    <property type="entry name" value="Chromo-like_dom_sf"/>
</dbReference>
<comment type="caution">
    <text evidence="3">The sequence shown here is derived from an EMBL/GenBank/DDBJ whole genome shotgun (WGS) entry which is preliminary data.</text>
</comment>
<dbReference type="Gene3D" id="3.30.420.10">
    <property type="entry name" value="Ribonuclease H-like superfamily/Ribonuclease H"/>
    <property type="match status" value="1"/>
</dbReference>
<dbReference type="SMART" id="SM00298">
    <property type="entry name" value="CHROMO"/>
    <property type="match status" value="1"/>
</dbReference>
<evidence type="ECO:0000313" key="4">
    <source>
        <dbReference type="Proteomes" id="UP001152320"/>
    </source>
</evidence>
<dbReference type="InterPro" id="IPR000953">
    <property type="entry name" value="Chromo/chromo_shadow_dom"/>
</dbReference>
<dbReference type="Pfam" id="PF00385">
    <property type="entry name" value="Chromo"/>
    <property type="match status" value="1"/>
</dbReference>
<dbReference type="PANTHER" id="PTHR46585">
    <property type="entry name" value="INTEGRASE CORE DOMAIN CONTAINING PROTEIN"/>
    <property type="match status" value="1"/>
</dbReference>
<dbReference type="OrthoDB" id="413361at2759"/>
<dbReference type="InterPro" id="IPR023780">
    <property type="entry name" value="Chromo_domain"/>
</dbReference>
<dbReference type="Proteomes" id="UP001152320">
    <property type="component" value="Chromosome 1"/>
</dbReference>
<evidence type="ECO:0000259" key="1">
    <source>
        <dbReference type="PROSITE" id="PS50013"/>
    </source>
</evidence>
<dbReference type="InterPro" id="IPR012337">
    <property type="entry name" value="RNaseH-like_sf"/>
</dbReference>
<sequence>MEEYLSKIYFDPLHPASFGGIRPLREAVKADNKKLISTRDINNWLSTKDTYTLHKPLRRNFKRNRVIVSGIDSQWQADLVDVSSLSRQNKGHRYILTCIDIFSKYAWTRALKNKTGKSIVNAFQSIFKERQPKCLQTDKGTEFKNRLFQQFLREKNIHFFTTNNETKASVVERFNRTLKSKMWRYFTANGSRRYIDMLQKFLVSYNKSQHRSIGMAPEEVNVTNQEEVWQALYGGDVIPIKSEQKFKFELNDPVRISMATRPFRKGYLPQWTDEVFTVSERHSRIPPVYTLKDYSGETIEGTFYDKELQKVSKIDHTYRIEKILKRRTRNGQKEYFVKWKGYPSKFNSWVNDVYKVTLPSNSSPDVYPQNTLTNYRVKLAQPITLEGDWEVGLAEFIYPHQWYNIDEECKYSYTIDGGEHWLIKVIEPGFYDSFDAILHALKTEHNSIIQYHYNQYTRKLRINLLKGAQVKFQGRLAEILGFKRKTLLTESTTIPHPVNIANISNLLVYCDIVEPSVVGHVKVPLLRVIAVNGNYGENKRDIFHHVFYHPIKQKYFDTIEMDIRDNTGRKIPFVRGNVIATLHFRLRKSPQFI</sequence>
<evidence type="ECO:0000313" key="3">
    <source>
        <dbReference type="EMBL" id="KAJ8050169.1"/>
    </source>
</evidence>
<accession>A0A9Q1CT89</accession>
<dbReference type="CDD" id="cd00024">
    <property type="entry name" value="CD_CSD"/>
    <property type="match status" value="1"/>
</dbReference>